<dbReference type="Proteomes" id="UP001139971">
    <property type="component" value="Unassembled WGS sequence"/>
</dbReference>
<dbReference type="EMBL" id="JAOVZO020000020">
    <property type="protein sequence ID" value="MDC8015052.1"/>
    <property type="molecule type" value="Genomic_DNA"/>
</dbReference>
<evidence type="ECO:0000256" key="2">
    <source>
        <dbReference type="SAM" id="SignalP"/>
    </source>
</evidence>
<reference evidence="4" key="1">
    <citation type="submission" date="2023-02" db="EMBL/GenBank/DDBJ databases">
        <title>Tahibacter soli sp. nov. isolated from soil.</title>
        <authorList>
            <person name="Baek J.H."/>
            <person name="Lee J.K."/>
            <person name="Choi D.G."/>
            <person name="Jeon C.O."/>
        </authorList>
    </citation>
    <scope>NUCLEOTIDE SEQUENCE</scope>
    <source>
        <strain evidence="4">BL</strain>
    </source>
</reference>
<sequence>MKTGLLNSILARACVALALALPGFASADPDVKLPNGEYREIVEDLKVQAVGGAVVVSRTWQAENVNKGLFRWYLNPAWADLAFEFDALDGSVKSVVRGDSTFDRNGDETFVYDKVFFIAREKNAGGTTTGWRWYDRLGNWIRYGADGKIASYGDRNDVTVSFVRNAAGRIFRVVDHHGTALIEFEYDSAGTHVVAVKDRTNRRVRYEYTGDLLTGVVDVLGRRWQYGYTNGLLTSKSGPTCDPDPTCGDPAPARTTTIRYAGNRVVAIVDPSAKEQTWEYAFDRGKRIYTVVEKTPADVRLEKRFGADGRLISLRSGVRDIFTLKRDGNTDIVTDERGMVTRSERDANRNIVKTIHPDGTFRTSRFHSRYNFPVERIDENGVVTRYEYDTKGNLLNFVEAYGRPEARTTTYAYDEYGQIETISIHGVSATPVATTTYVYDGYGNVEKTIDAQNHEVRMEHDVVGNMTKRVDERGKTWTYVYDAAGRAESSKNPLNLQTRWTYDKFGDIRSLLDPLGRGSQFGFDVNRRLANVTGPTGTSIAYTRNDDGRVTAVADTGVHRESRTYDADGRLKTVSNAADDVETTVYGDALDEAGLVVSKRFPTYCESYKYDQRRRVTSTTRIFSCDDPESVREVSLVGYDALGQVVTETDAMRRTTLRKYDALGRVVEVVDAANGTVKFGYDVFGNRTSITDQNGSVNRYVYDLMGRVVSEIRPSGGTISYAYDAAGNLVSRTAAGGERRVYVYDDASRLVSEKAFDAGSNVPARTVAYQYDDSNLLLGYVQAGTAENSGEYTYDDAGRTLSETVTFGSGAQQFSRTISTAYWPNGAKKVLHIPTEPARPSRIRRIVSSNRQRCRAAAKSAGRIFNGRFRGA</sequence>
<name>A0A9X3YMJ5_9GAMM</name>
<dbReference type="AlphaFoldDB" id="A0A9X3YMJ5"/>
<feature type="chain" id="PRO_5040779118" description="Teneurin-like YD-shell domain-containing protein" evidence="2">
    <location>
        <begin position="28"/>
        <end position="872"/>
    </location>
</feature>
<organism evidence="4 5">
    <name type="scientific">Tahibacter soli</name>
    <dbReference type="NCBI Taxonomy" id="2983605"/>
    <lineage>
        <taxon>Bacteria</taxon>
        <taxon>Pseudomonadati</taxon>
        <taxon>Pseudomonadota</taxon>
        <taxon>Gammaproteobacteria</taxon>
        <taxon>Lysobacterales</taxon>
        <taxon>Rhodanobacteraceae</taxon>
        <taxon>Tahibacter</taxon>
    </lineage>
</organism>
<protein>
    <recommendedName>
        <fullName evidence="3">Teneurin-like YD-shell domain-containing protein</fullName>
    </recommendedName>
</protein>
<evidence type="ECO:0000259" key="3">
    <source>
        <dbReference type="Pfam" id="PF25023"/>
    </source>
</evidence>
<dbReference type="NCBIfam" id="TIGR01643">
    <property type="entry name" value="YD_repeat_2x"/>
    <property type="match status" value="5"/>
</dbReference>
<comment type="caution">
    <text evidence="4">The sequence shown here is derived from an EMBL/GenBank/DDBJ whole genome shotgun (WGS) entry which is preliminary data.</text>
</comment>
<feature type="signal peptide" evidence="2">
    <location>
        <begin position="1"/>
        <end position="27"/>
    </location>
</feature>
<evidence type="ECO:0000313" key="4">
    <source>
        <dbReference type="EMBL" id="MDC8015052.1"/>
    </source>
</evidence>
<dbReference type="Gene3D" id="2.180.10.10">
    <property type="entry name" value="RHS repeat-associated core"/>
    <property type="match status" value="3"/>
</dbReference>
<dbReference type="PANTHER" id="PTHR32305:SF15">
    <property type="entry name" value="PROTEIN RHSA-RELATED"/>
    <property type="match status" value="1"/>
</dbReference>
<keyword evidence="5" id="KW-1185">Reference proteome</keyword>
<proteinExistence type="predicted"/>
<dbReference type="InterPro" id="IPR006530">
    <property type="entry name" value="YD"/>
</dbReference>
<keyword evidence="1" id="KW-0677">Repeat</keyword>
<evidence type="ECO:0000313" key="5">
    <source>
        <dbReference type="Proteomes" id="UP001139971"/>
    </source>
</evidence>
<dbReference type="InterPro" id="IPR056823">
    <property type="entry name" value="TEN-like_YD-shell"/>
</dbReference>
<dbReference type="PANTHER" id="PTHR32305">
    <property type="match status" value="1"/>
</dbReference>
<feature type="domain" description="Teneurin-like YD-shell" evidence="3">
    <location>
        <begin position="144"/>
        <end position="537"/>
    </location>
</feature>
<dbReference type="InterPro" id="IPR050708">
    <property type="entry name" value="T6SS_VgrG/RHS"/>
</dbReference>
<dbReference type="Pfam" id="PF05593">
    <property type="entry name" value="RHS_repeat"/>
    <property type="match status" value="2"/>
</dbReference>
<dbReference type="Pfam" id="PF25023">
    <property type="entry name" value="TEN_YD-shell"/>
    <property type="match status" value="1"/>
</dbReference>
<gene>
    <name evidence="4" type="ORF">OD750_021110</name>
</gene>
<dbReference type="RefSeq" id="WP_263544079.1">
    <property type="nucleotide sequence ID" value="NZ_JAOVZO020000020.1"/>
</dbReference>
<keyword evidence="2" id="KW-0732">Signal</keyword>
<evidence type="ECO:0000256" key="1">
    <source>
        <dbReference type="ARBA" id="ARBA00022737"/>
    </source>
</evidence>
<dbReference type="InterPro" id="IPR031325">
    <property type="entry name" value="RHS_repeat"/>
</dbReference>
<accession>A0A9X3YMJ5</accession>